<sequence length="134" mass="15687">MEDQRTLRNKLQRNDLVSTLDLKSAYLHIPMAEESSRYLGLEYNNQYYRQKTLCFGLTSAPHIFTQLMRLIISQLRPRIRTVQYLDDFAFLFTTESEALAGIKEIILLFESQDQRQNVINLTSFHPINSHTSDS</sequence>
<dbReference type="PANTHER" id="PTHR33050">
    <property type="entry name" value="REVERSE TRANSCRIPTASE DOMAIN-CONTAINING PROTEIN"/>
    <property type="match status" value="1"/>
</dbReference>
<organism evidence="2 3">
    <name type="scientific">Streblomastix strix</name>
    <dbReference type="NCBI Taxonomy" id="222440"/>
    <lineage>
        <taxon>Eukaryota</taxon>
        <taxon>Metamonada</taxon>
        <taxon>Preaxostyla</taxon>
        <taxon>Oxymonadida</taxon>
        <taxon>Streblomastigidae</taxon>
        <taxon>Streblomastix</taxon>
    </lineage>
</organism>
<dbReference type="EMBL" id="SNRW01037954">
    <property type="protein sequence ID" value="KAA6353522.1"/>
    <property type="molecule type" value="Genomic_DNA"/>
</dbReference>
<dbReference type="AlphaFoldDB" id="A0A5J4T6B2"/>
<dbReference type="InterPro" id="IPR043128">
    <property type="entry name" value="Rev_trsase/Diguanyl_cyclase"/>
</dbReference>
<protein>
    <recommendedName>
        <fullName evidence="1">Reverse transcriptase domain-containing protein</fullName>
    </recommendedName>
</protein>
<feature type="domain" description="Reverse transcriptase" evidence="1">
    <location>
        <begin position="1"/>
        <end position="134"/>
    </location>
</feature>
<reference evidence="2 3" key="1">
    <citation type="submission" date="2019-03" db="EMBL/GenBank/DDBJ databases">
        <title>Single cell metagenomics reveals metabolic interactions within the superorganism composed of flagellate Streblomastix strix and complex community of Bacteroidetes bacteria on its surface.</title>
        <authorList>
            <person name="Treitli S.C."/>
            <person name="Kolisko M."/>
            <person name="Husnik F."/>
            <person name="Keeling P."/>
            <person name="Hampl V."/>
        </authorList>
    </citation>
    <scope>NUCLEOTIDE SEQUENCE [LARGE SCALE GENOMIC DNA]</scope>
    <source>
        <strain evidence="2">ST1C</strain>
    </source>
</reference>
<name>A0A5J4T6B2_9EUKA</name>
<evidence type="ECO:0000259" key="1">
    <source>
        <dbReference type="PROSITE" id="PS50878"/>
    </source>
</evidence>
<gene>
    <name evidence="2" type="ORF">EZS28_050951</name>
</gene>
<proteinExistence type="predicted"/>
<dbReference type="PANTHER" id="PTHR33050:SF7">
    <property type="entry name" value="RIBONUCLEASE H"/>
    <property type="match status" value="1"/>
</dbReference>
<dbReference type="InterPro" id="IPR052055">
    <property type="entry name" value="Hepadnavirus_pol/RT"/>
</dbReference>
<dbReference type="OrthoDB" id="10068174at2759"/>
<dbReference type="InterPro" id="IPR000477">
    <property type="entry name" value="RT_dom"/>
</dbReference>
<feature type="non-terminal residue" evidence="2">
    <location>
        <position position="134"/>
    </location>
</feature>
<accession>A0A5J4T6B2</accession>
<dbReference type="Proteomes" id="UP000324800">
    <property type="component" value="Unassembled WGS sequence"/>
</dbReference>
<comment type="caution">
    <text evidence="2">The sequence shown here is derived from an EMBL/GenBank/DDBJ whole genome shotgun (WGS) entry which is preliminary data.</text>
</comment>
<evidence type="ECO:0000313" key="2">
    <source>
        <dbReference type="EMBL" id="KAA6353522.1"/>
    </source>
</evidence>
<dbReference type="Pfam" id="PF00078">
    <property type="entry name" value="RVT_1"/>
    <property type="match status" value="1"/>
</dbReference>
<dbReference type="PROSITE" id="PS50878">
    <property type="entry name" value="RT_POL"/>
    <property type="match status" value="1"/>
</dbReference>
<dbReference type="SUPFAM" id="SSF56672">
    <property type="entry name" value="DNA/RNA polymerases"/>
    <property type="match status" value="1"/>
</dbReference>
<evidence type="ECO:0000313" key="3">
    <source>
        <dbReference type="Proteomes" id="UP000324800"/>
    </source>
</evidence>
<dbReference type="InterPro" id="IPR043502">
    <property type="entry name" value="DNA/RNA_pol_sf"/>
</dbReference>
<dbReference type="Gene3D" id="3.30.70.270">
    <property type="match status" value="1"/>
</dbReference>